<evidence type="ECO:0000313" key="8">
    <source>
        <dbReference type="Proteomes" id="UP000307657"/>
    </source>
</evidence>
<dbReference type="EMBL" id="SUPL01000001">
    <property type="protein sequence ID" value="TJY37840.1"/>
    <property type="molecule type" value="Genomic_DNA"/>
</dbReference>
<dbReference type="GO" id="GO:0009116">
    <property type="term" value="P:nucleoside metabolic process"/>
    <property type="evidence" value="ECO:0007669"/>
    <property type="project" value="InterPro"/>
</dbReference>
<dbReference type="InterPro" id="IPR011268">
    <property type="entry name" value="Purine_phosphorylase"/>
</dbReference>
<dbReference type="AlphaFoldDB" id="A0A4U0F0T5"/>
<evidence type="ECO:0000256" key="1">
    <source>
        <dbReference type="ARBA" id="ARBA00005058"/>
    </source>
</evidence>
<comment type="similarity">
    <text evidence="2 5">Belongs to the PNP/MTAP phosphorylase family.</text>
</comment>
<dbReference type="InterPro" id="IPR000845">
    <property type="entry name" value="Nucleoside_phosphorylase_d"/>
</dbReference>
<dbReference type="CDD" id="cd09009">
    <property type="entry name" value="PNP-EcPNPII_like"/>
    <property type="match status" value="1"/>
</dbReference>
<dbReference type="UniPathway" id="UPA00606"/>
<dbReference type="NCBIfam" id="TIGR01697">
    <property type="entry name" value="PNPH-PUNA-XAPA"/>
    <property type="match status" value="1"/>
</dbReference>
<evidence type="ECO:0000256" key="4">
    <source>
        <dbReference type="ARBA" id="ARBA00022679"/>
    </source>
</evidence>
<keyword evidence="3 5" id="KW-0328">Glycosyltransferase</keyword>
<organism evidence="7 8">
    <name type="scientific">Pontimicrobium aquaticum</name>
    <dbReference type="NCBI Taxonomy" id="2565367"/>
    <lineage>
        <taxon>Bacteria</taxon>
        <taxon>Pseudomonadati</taxon>
        <taxon>Bacteroidota</taxon>
        <taxon>Flavobacteriia</taxon>
        <taxon>Flavobacteriales</taxon>
        <taxon>Flavobacteriaceae</taxon>
        <taxon>Pontimicrobium</taxon>
    </lineage>
</organism>
<comment type="caution">
    <text evidence="7">The sequence shown here is derived from an EMBL/GenBank/DDBJ whole genome shotgun (WGS) entry which is preliminary data.</text>
</comment>
<reference evidence="7 8" key="1">
    <citation type="submission" date="2019-04" db="EMBL/GenBank/DDBJ databases">
        <title>Lacinutrix sp. nov., isolated from marine water.</title>
        <authorList>
            <person name="Kim W."/>
        </authorList>
    </citation>
    <scope>NUCLEOTIDE SEQUENCE [LARGE SCALE GENOMIC DNA]</scope>
    <source>
        <strain evidence="7 8">CAU 1491</strain>
    </source>
</reference>
<protein>
    <recommendedName>
        <fullName evidence="5">Purine nucleoside phosphorylase</fullName>
        <ecNumber evidence="5">2.4.2.1</ecNumber>
    </recommendedName>
    <alternativeName>
        <fullName evidence="5">Inosine-guanosine phosphorylase</fullName>
    </alternativeName>
</protein>
<dbReference type="PANTHER" id="PTHR11904">
    <property type="entry name" value="METHYLTHIOADENOSINE/PURINE NUCLEOSIDE PHOSPHORYLASE"/>
    <property type="match status" value="1"/>
</dbReference>
<proteinExistence type="inferred from homology"/>
<dbReference type="InterPro" id="IPR035994">
    <property type="entry name" value="Nucleoside_phosphorylase_sf"/>
</dbReference>
<dbReference type="OrthoDB" id="1523230at2"/>
<dbReference type="PANTHER" id="PTHR11904:SF9">
    <property type="entry name" value="PURINE NUCLEOSIDE PHOSPHORYLASE-RELATED"/>
    <property type="match status" value="1"/>
</dbReference>
<evidence type="ECO:0000256" key="3">
    <source>
        <dbReference type="ARBA" id="ARBA00022676"/>
    </source>
</evidence>
<name>A0A4U0F0T5_9FLAO</name>
<accession>A0A4U0F0T5</accession>
<dbReference type="PIRSF" id="PIRSF000477">
    <property type="entry name" value="PurNPase"/>
    <property type="match status" value="1"/>
</dbReference>
<keyword evidence="4 5" id="KW-0808">Transferase</keyword>
<evidence type="ECO:0000256" key="2">
    <source>
        <dbReference type="ARBA" id="ARBA00006751"/>
    </source>
</evidence>
<dbReference type="GO" id="GO:0004731">
    <property type="term" value="F:purine-nucleoside phosphorylase activity"/>
    <property type="evidence" value="ECO:0007669"/>
    <property type="project" value="UniProtKB-EC"/>
</dbReference>
<dbReference type="GO" id="GO:0005737">
    <property type="term" value="C:cytoplasm"/>
    <property type="evidence" value="ECO:0007669"/>
    <property type="project" value="TreeGrafter"/>
</dbReference>
<evidence type="ECO:0000313" key="7">
    <source>
        <dbReference type="EMBL" id="TJY37840.1"/>
    </source>
</evidence>
<dbReference type="Gene3D" id="3.40.50.1580">
    <property type="entry name" value="Nucleoside phosphorylase domain"/>
    <property type="match status" value="1"/>
</dbReference>
<sequence>MIKQIKKTTEYLIEKGFDKPEIGIILGTGLEQLLNEIDIINEVSYNHIPYFPTATVEFHKGKLIYGVLEGKKVVVMQGRFHVYEGYSLQDVTYPVRIMEKLGIHTLLVSNASGAINLNFNKGELMLIDDHINLQGSSPLAFKGVSQLGERFTDMSTPYDQDINSKFENIAKDKGIKLHKGVYVSVVGPQLETRAEYRMLKIIGADAVGMSTVPEIIVANHLKLKAAAVSVLTDECDPDNLKPINIAEIIEMAAKAEPNMITLFKELIKQL</sequence>
<dbReference type="SUPFAM" id="SSF53167">
    <property type="entry name" value="Purine and uridine phosphorylases"/>
    <property type="match status" value="1"/>
</dbReference>
<evidence type="ECO:0000259" key="6">
    <source>
        <dbReference type="Pfam" id="PF01048"/>
    </source>
</evidence>
<comment type="function">
    <text evidence="5">The purine nucleoside phosphorylases catalyze the phosphorolytic breakdown of the N-glycosidic bond in the beta-(deoxy)ribonucleoside molecules, with the formation of the corresponding free purine bases and pentose-1-phosphate.</text>
</comment>
<comment type="pathway">
    <text evidence="1 5">Purine metabolism; purine nucleoside salvage.</text>
</comment>
<evidence type="ECO:0000256" key="5">
    <source>
        <dbReference type="PIRNR" id="PIRNR000477"/>
    </source>
</evidence>
<dbReference type="Pfam" id="PF01048">
    <property type="entry name" value="PNP_UDP_1"/>
    <property type="match status" value="1"/>
</dbReference>
<dbReference type="RefSeq" id="WP_136840073.1">
    <property type="nucleotide sequence ID" value="NZ_SUPL01000001.1"/>
</dbReference>
<dbReference type="EC" id="2.4.2.1" evidence="5"/>
<dbReference type="Proteomes" id="UP000307657">
    <property type="component" value="Unassembled WGS sequence"/>
</dbReference>
<dbReference type="NCBIfam" id="NF006054">
    <property type="entry name" value="PRK08202.1"/>
    <property type="match status" value="1"/>
</dbReference>
<gene>
    <name evidence="7" type="ORF">E5167_00870</name>
</gene>
<keyword evidence="8" id="KW-1185">Reference proteome</keyword>
<feature type="domain" description="Nucleoside phosphorylase" evidence="6">
    <location>
        <begin position="21"/>
        <end position="268"/>
    </location>
</feature>